<name>A0A7T4UPE9_9GAMM</name>
<feature type="signal peptide" evidence="1">
    <location>
        <begin position="1"/>
        <end position="19"/>
    </location>
</feature>
<keyword evidence="3" id="KW-1185">Reference proteome</keyword>
<proteinExistence type="predicted"/>
<dbReference type="KEGG" id="snan:I6N98_14755"/>
<evidence type="ECO:0000313" key="2">
    <source>
        <dbReference type="EMBL" id="QQD17598.1"/>
    </source>
</evidence>
<dbReference type="InterPro" id="IPR007433">
    <property type="entry name" value="DUF481"/>
</dbReference>
<gene>
    <name evidence="2" type="ORF">I6N98_14755</name>
</gene>
<accession>A0A7T4UPE9</accession>
<dbReference type="AlphaFoldDB" id="A0A7T4UPE9"/>
<dbReference type="Pfam" id="PF04338">
    <property type="entry name" value="DUF481"/>
    <property type="match status" value="1"/>
</dbReference>
<dbReference type="EMBL" id="CP066167">
    <property type="protein sequence ID" value="QQD17598.1"/>
    <property type="molecule type" value="Genomic_DNA"/>
</dbReference>
<evidence type="ECO:0000313" key="3">
    <source>
        <dbReference type="Proteomes" id="UP000596063"/>
    </source>
</evidence>
<organism evidence="2 3">
    <name type="scientific">Spongiibacter nanhainus</name>
    <dbReference type="NCBI Taxonomy" id="2794344"/>
    <lineage>
        <taxon>Bacteria</taxon>
        <taxon>Pseudomonadati</taxon>
        <taxon>Pseudomonadota</taxon>
        <taxon>Gammaproteobacteria</taxon>
        <taxon>Cellvibrionales</taxon>
        <taxon>Spongiibacteraceae</taxon>
        <taxon>Spongiibacter</taxon>
    </lineage>
</organism>
<feature type="chain" id="PRO_5032280239" evidence="1">
    <location>
        <begin position="20"/>
        <end position="241"/>
    </location>
</feature>
<sequence>MRNALLLSSALLAANFAQAADPAPLWKGDIEFGFYQTEGNTDESSLLGKFAGKRSSGLWTYDIVADGKNSETEGVRSAERYFLSNRLAYDVSEFNYTFGYVSVDKDRFSGYRYQGTVSGGYGRRILKNDTVTWDAEFGPGLRVSELENPGPDDEDGKVEEAIIRLSTELVAQVSDNASFSQLISSEAGDENTVTKSVSALKTKIVGGFGLKISYTIEYNETVPNDTVHMDRQTAVTLVYSF</sequence>
<protein>
    <submittedName>
        <fullName evidence="2">DUF481 domain-containing protein</fullName>
    </submittedName>
</protein>
<dbReference type="Proteomes" id="UP000596063">
    <property type="component" value="Chromosome"/>
</dbReference>
<evidence type="ECO:0000256" key="1">
    <source>
        <dbReference type="SAM" id="SignalP"/>
    </source>
</evidence>
<dbReference type="RefSeq" id="WP_198569097.1">
    <property type="nucleotide sequence ID" value="NZ_CP066167.1"/>
</dbReference>
<keyword evidence="1" id="KW-0732">Signal</keyword>
<reference evidence="2 3" key="1">
    <citation type="submission" date="2020-12" db="EMBL/GenBank/DDBJ databases">
        <authorList>
            <person name="Shan Y."/>
        </authorList>
    </citation>
    <scope>NUCLEOTIDE SEQUENCE [LARGE SCALE GENOMIC DNA]</scope>
    <source>
        <strain evidence="3">csc3.9</strain>
    </source>
</reference>